<name>A0A640TUS9_STRNI</name>
<reference evidence="3 5" key="2">
    <citation type="submission" date="2022-12" db="EMBL/GenBank/DDBJ databases">
        <authorList>
            <person name="Ruckert C."/>
            <person name="Busche T."/>
            <person name="Kalinowski J."/>
            <person name="Wittmann C."/>
        </authorList>
    </citation>
    <scope>NUCLEOTIDE SEQUENCE [LARGE SCALE GENOMIC DNA]</scope>
    <source>
        <strain evidence="3 5">DSM 40276</strain>
    </source>
</reference>
<keyword evidence="1" id="KW-0812">Transmembrane</keyword>
<evidence type="ECO:0000313" key="5">
    <source>
        <dbReference type="Proteomes" id="UP001210169"/>
    </source>
</evidence>
<organism evidence="2 4">
    <name type="scientific">Streptomyces nigrescens</name>
    <dbReference type="NCBI Taxonomy" id="1920"/>
    <lineage>
        <taxon>Bacteria</taxon>
        <taxon>Bacillati</taxon>
        <taxon>Actinomycetota</taxon>
        <taxon>Actinomycetes</taxon>
        <taxon>Kitasatosporales</taxon>
        <taxon>Streptomycetaceae</taxon>
        <taxon>Streptomyces</taxon>
    </lineage>
</organism>
<keyword evidence="1" id="KW-1133">Transmembrane helix</keyword>
<dbReference type="Proteomes" id="UP000429552">
    <property type="component" value="Unassembled WGS sequence"/>
</dbReference>
<proteinExistence type="predicted"/>
<keyword evidence="1" id="KW-0472">Membrane</keyword>
<evidence type="ECO:0000313" key="3">
    <source>
        <dbReference type="EMBL" id="WAU07846.1"/>
    </source>
</evidence>
<feature type="transmembrane region" description="Helical" evidence="1">
    <location>
        <begin position="41"/>
        <end position="59"/>
    </location>
</feature>
<dbReference type="EMBL" id="BLIP01000002">
    <property type="protein sequence ID" value="GFE25931.1"/>
    <property type="molecule type" value="Genomic_DNA"/>
</dbReference>
<evidence type="ECO:0000256" key="1">
    <source>
        <dbReference type="SAM" id="Phobius"/>
    </source>
</evidence>
<reference evidence="2 4" key="1">
    <citation type="submission" date="2019-12" db="EMBL/GenBank/DDBJ databases">
        <title>Whole genome shotgun sequence of Streptomyces libani subsp. libani NBRC 13452.</title>
        <authorList>
            <person name="Ichikawa N."/>
            <person name="Kimura A."/>
            <person name="Kitahashi Y."/>
            <person name="Komaki H."/>
            <person name="Tamura T."/>
        </authorList>
    </citation>
    <scope>NUCLEOTIDE SEQUENCE [LARGE SCALE GENOMIC DNA]</scope>
    <source>
        <strain evidence="2 4">NBRC 13452</strain>
    </source>
</reference>
<gene>
    <name evidence="2" type="ORF">Sliba_63840</name>
    <name evidence="3" type="ORF">STRNI_006489</name>
</gene>
<dbReference type="GeneID" id="301335637"/>
<accession>A0A640TUS9</accession>
<evidence type="ECO:0000313" key="4">
    <source>
        <dbReference type="Proteomes" id="UP000429552"/>
    </source>
</evidence>
<sequence>MGVAVAAAGVVVEAGAAVVSFVVAGVEQPQWLDLAAPVGRLLLWVACWMLWCTAVSALIRNRVGPVLVLCLVPLLGERVVGMLLRKVPGVDLSGVGEWLPFTLGRSMMVDMSAMATEERNFFRLFLGTDVPAGPAAAGFVAYTAVVAVAGFVVYRRRSG</sequence>
<evidence type="ECO:0000313" key="2">
    <source>
        <dbReference type="EMBL" id="GFE25931.1"/>
    </source>
</evidence>
<feature type="transmembrane region" description="Helical" evidence="1">
    <location>
        <begin position="132"/>
        <end position="154"/>
    </location>
</feature>
<keyword evidence="5" id="KW-1185">Reference proteome</keyword>
<dbReference type="RefSeq" id="WP_159490141.1">
    <property type="nucleotide sequence ID" value="NZ_BLIP01000002.1"/>
</dbReference>
<dbReference type="AlphaFoldDB" id="A0A640TUS9"/>
<protein>
    <submittedName>
        <fullName evidence="2">Uncharacterized protein</fullName>
    </submittedName>
</protein>
<dbReference type="Proteomes" id="UP001210169">
    <property type="component" value="Chromosome"/>
</dbReference>
<dbReference type="EMBL" id="CP114203">
    <property type="protein sequence ID" value="WAU07846.1"/>
    <property type="molecule type" value="Genomic_DNA"/>
</dbReference>